<dbReference type="GO" id="GO:0004180">
    <property type="term" value="F:carboxypeptidase activity"/>
    <property type="evidence" value="ECO:0007669"/>
    <property type="project" value="UniProtKB-KW"/>
</dbReference>
<feature type="region of interest" description="Disordered" evidence="1">
    <location>
        <begin position="62"/>
        <end position="118"/>
    </location>
</feature>
<sequence length="118" mass="13725">MQCERLLKLAKTWYISVKEETMAPARMVSFMEKHAAECPVCQDDPDIQDEIAKITEIILPESKIPKAVRMQNEAVDDDEEDEDEDDDEDTDDDSEEEDEDDVYDDDEDFEDEPDLDED</sequence>
<evidence type="ECO:0000313" key="2">
    <source>
        <dbReference type="EMBL" id="SHO51950.1"/>
    </source>
</evidence>
<protein>
    <submittedName>
        <fullName evidence="2">Carboxypeptidase D</fullName>
    </submittedName>
</protein>
<keyword evidence="2" id="KW-0378">Hydrolase</keyword>
<keyword evidence="3" id="KW-1185">Reference proteome</keyword>
<keyword evidence="2" id="KW-0645">Protease</keyword>
<dbReference type="Proteomes" id="UP000184603">
    <property type="component" value="Unassembled WGS sequence"/>
</dbReference>
<reference evidence="2 3" key="1">
    <citation type="submission" date="2016-12" db="EMBL/GenBank/DDBJ databases">
        <authorList>
            <person name="Song W.-J."/>
            <person name="Kurnit D.M."/>
        </authorList>
    </citation>
    <scope>NUCLEOTIDE SEQUENCE [LARGE SCALE GENOMIC DNA]</scope>
    <source>
        <strain evidence="2 3">DSM 18488</strain>
    </source>
</reference>
<gene>
    <name evidence="2" type="ORF">SAMN02745220_04297</name>
</gene>
<feature type="compositionally biased region" description="Acidic residues" evidence="1">
    <location>
        <begin position="74"/>
        <end position="118"/>
    </location>
</feature>
<evidence type="ECO:0000313" key="3">
    <source>
        <dbReference type="Proteomes" id="UP000184603"/>
    </source>
</evidence>
<dbReference type="EMBL" id="FRFE01000030">
    <property type="protein sequence ID" value="SHO51950.1"/>
    <property type="molecule type" value="Genomic_DNA"/>
</dbReference>
<dbReference type="OrthoDB" id="5432739at2"/>
<keyword evidence="2" id="KW-0121">Carboxypeptidase</keyword>
<name>A0A1M7YH59_9BACT</name>
<proteinExistence type="predicted"/>
<organism evidence="2 3">
    <name type="scientific">Desulfopila aestuarii DSM 18488</name>
    <dbReference type="NCBI Taxonomy" id="1121416"/>
    <lineage>
        <taxon>Bacteria</taxon>
        <taxon>Pseudomonadati</taxon>
        <taxon>Thermodesulfobacteriota</taxon>
        <taxon>Desulfobulbia</taxon>
        <taxon>Desulfobulbales</taxon>
        <taxon>Desulfocapsaceae</taxon>
        <taxon>Desulfopila</taxon>
    </lineage>
</organism>
<evidence type="ECO:0000256" key="1">
    <source>
        <dbReference type="SAM" id="MobiDB-lite"/>
    </source>
</evidence>
<dbReference type="AlphaFoldDB" id="A0A1M7YH59"/>
<accession>A0A1M7YH59</accession>